<feature type="domain" description="HTH arsR-type" evidence="4">
    <location>
        <begin position="37"/>
        <end position="119"/>
    </location>
</feature>
<evidence type="ECO:0000256" key="1">
    <source>
        <dbReference type="ARBA" id="ARBA00023015"/>
    </source>
</evidence>
<dbReference type="InterPro" id="IPR036388">
    <property type="entry name" value="WH-like_DNA-bd_sf"/>
</dbReference>
<accession>A0ABP9ULB2</accession>
<evidence type="ECO:0000313" key="6">
    <source>
        <dbReference type="Proteomes" id="UP001476282"/>
    </source>
</evidence>
<dbReference type="CDD" id="cd00090">
    <property type="entry name" value="HTH_ARSR"/>
    <property type="match status" value="1"/>
</dbReference>
<evidence type="ECO:0000259" key="4">
    <source>
        <dbReference type="SMART" id="SM00418"/>
    </source>
</evidence>
<dbReference type="Pfam" id="PF12840">
    <property type="entry name" value="HTH_20"/>
    <property type="match status" value="1"/>
</dbReference>
<name>A0ABP9ULB2_9BACT</name>
<evidence type="ECO:0000313" key="5">
    <source>
        <dbReference type="EMBL" id="GAA5481491.1"/>
    </source>
</evidence>
<proteinExistence type="predicted"/>
<evidence type="ECO:0000256" key="3">
    <source>
        <dbReference type="ARBA" id="ARBA00023163"/>
    </source>
</evidence>
<sequence>MKEVVVIPKEEIEIDIGDVVVMLRDGMANERTVSVVQMSQALGHPLRWGVLGELAAGEPRMTVELAERLRVRANTLSKHLKVLKDAGLLVQNRAGLYSIPPAFPVDPEQREIDLGRCVLRFGED</sequence>
<keyword evidence="1" id="KW-0805">Transcription regulation</keyword>
<keyword evidence="2" id="KW-0238">DNA-binding</keyword>
<dbReference type="RefSeq" id="WP_353565642.1">
    <property type="nucleotide sequence ID" value="NZ_BAABRI010000003.1"/>
</dbReference>
<dbReference type="PANTHER" id="PTHR43132:SF2">
    <property type="entry name" value="ARSENICAL RESISTANCE OPERON REPRESSOR ARSR-RELATED"/>
    <property type="match status" value="1"/>
</dbReference>
<dbReference type="PANTHER" id="PTHR43132">
    <property type="entry name" value="ARSENICAL RESISTANCE OPERON REPRESSOR ARSR-RELATED"/>
    <property type="match status" value="1"/>
</dbReference>
<dbReference type="InterPro" id="IPR051011">
    <property type="entry name" value="Metal_resp_trans_reg"/>
</dbReference>
<gene>
    <name evidence="5" type="ORF">Hsar01_00700</name>
</gene>
<dbReference type="SMART" id="SM00418">
    <property type="entry name" value="HTH_ARSR"/>
    <property type="match status" value="1"/>
</dbReference>
<dbReference type="Gene3D" id="1.10.10.10">
    <property type="entry name" value="Winged helix-like DNA-binding domain superfamily/Winged helix DNA-binding domain"/>
    <property type="match status" value="1"/>
</dbReference>
<dbReference type="InterPro" id="IPR036390">
    <property type="entry name" value="WH_DNA-bd_sf"/>
</dbReference>
<keyword evidence="6" id="KW-1185">Reference proteome</keyword>
<organism evidence="5 6">
    <name type="scientific">Haloferula sargassicola</name>
    <dbReference type="NCBI Taxonomy" id="490096"/>
    <lineage>
        <taxon>Bacteria</taxon>
        <taxon>Pseudomonadati</taxon>
        <taxon>Verrucomicrobiota</taxon>
        <taxon>Verrucomicrobiia</taxon>
        <taxon>Verrucomicrobiales</taxon>
        <taxon>Verrucomicrobiaceae</taxon>
        <taxon>Haloferula</taxon>
    </lineage>
</organism>
<dbReference type="InterPro" id="IPR011991">
    <property type="entry name" value="ArsR-like_HTH"/>
</dbReference>
<protein>
    <recommendedName>
        <fullName evidence="4">HTH arsR-type domain-containing protein</fullName>
    </recommendedName>
</protein>
<keyword evidence="3" id="KW-0804">Transcription</keyword>
<dbReference type="InterPro" id="IPR001845">
    <property type="entry name" value="HTH_ArsR_DNA-bd_dom"/>
</dbReference>
<evidence type="ECO:0000256" key="2">
    <source>
        <dbReference type="ARBA" id="ARBA00023125"/>
    </source>
</evidence>
<reference evidence="5 6" key="1">
    <citation type="submission" date="2024-02" db="EMBL/GenBank/DDBJ databases">
        <title>Haloferula sargassicola NBRC 104335.</title>
        <authorList>
            <person name="Ichikawa N."/>
            <person name="Katano-Makiyama Y."/>
            <person name="Hidaka K."/>
        </authorList>
    </citation>
    <scope>NUCLEOTIDE SEQUENCE [LARGE SCALE GENOMIC DNA]</scope>
    <source>
        <strain evidence="5 6">NBRC 104335</strain>
    </source>
</reference>
<dbReference type="EMBL" id="BAABRI010000003">
    <property type="protein sequence ID" value="GAA5481491.1"/>
    <property type="molecule type" value="Genomic_DNA"/>
</dbReference>
<dbReference type="Proteomes" id="UP001476282">
    <property type="component" value="Unassembled WGS sequence"/>
</dbReference>
<comment type="caution">
    <text evidence="5">The sequence shown here is derived from an EMBL/GenBank/DDBJ whole genome shotgun (WGS) entry which is preliminary data.</text>
</comment>
<dbReference type="SUPFAM" id="SSF46785">
    <property type="entry name" value="Winged helix' DNA-binding domain"/>
    <property type="match status" value="1"/>
</dbReference>